<evidence type="ECO:0008006" key="4">
    <source>
        <dbReference type="Google" id="ProtNLM"/>
    </source>
</evidence>
<evidence type="ECO:0000256" key="1">
    <source>
        <dbReference type="SAM" id="MobiDB-lite"/>
    </source>
</evidence>
<dbReference type="EMBL" id="CP015519">
    <property type="protein sequence ID" value="APG27872.1"/>
    <property type="molecule type" value="Genomic_DNA"/>
</dbReference>
<dbReference type="Proteomes" id="UP000182517">
    <property type="component" value="Chromosome"/>
</dbReference>
<dbReference type="AlphaFoldDB" id="A0A1L3GPL6"/>
<gene>
    <name evidence="2" type="ORF">A7E78_08515</name>
</gene>
<dbReference type="STRING" id="1842532.A7E78_08515"/>
<reference evidence="2 3" key="1">
    <citation type="journal article" date="2017" name="Genome Announc.">
        <title>Complete Genome Sequences of Two Acetylene-Fermenting Pelobacter acetylenicus Strains.</title>
        <authorList>
            <person name="Sutton J.M."/>
            <person name="Baesman S.M."/>
            <person name="Fierst J.L."/>
            <person name="Poret-Peterson A.T."/>
            <person name="Oremland R.S."/>
            <person name="Dunlap D.S."/>
            <person name="Akob D.M."/>
        </authorList>
    </citation>
    <scope>NUCLEOTIDE SEQUENCE [LARGE SCALE GENOMIC DNA]</scope>
    <source>
        <strain evidence="2 3">SFB93</strain>
    </source>
</reference>
<sequence length="107" mass="11328">MLAMLMPADKGNTASLPDPTRPPQRFVEPAASGDAPSKGLQLGSILIAPQRRVAVINGRPLSAGDRISGAKVVAIEPGQVRLRRGGRDFVLKLLPKRPKVTAVAEKD</sequence>
<protein>
    <recommendedName>
        <fullName evidence="4">MSHA biogenesis protein MshK</fullName>
    </recommendedName>
</protein>
<accession>A0A1L3GPL6</accession>
<evidence type="ECO:0000313" key="3">
    <source>
        <dbReference type="Proteomes" id="UP000182517"/>
    </source>
</evidence>
<proteinExistence type="predicted"/>
<organism evidence="2 3">
    <name type="scientific">Syntrophotalea acetylenivorans</name>
    <dbReference type="NCBI Taxonomy" id="1842532"/>
    <lineage>
        <taxon>Bacteria</taxon>
        <taxon>Pseudomonadati</taxon>
        <taxon>Thermodesulfobacteriota</taxon>
        <taxon>Desulfuromonadia</taxon>
        <taxon>Desulfuromonadales</taxon>
        <taxon>Syntrophotaleaceae</taxon>
        <taxon>Syntrophotalea</taxon>
    </lineage>
</organism>
<evidence type="ECO:0000313" key="2">
    <source>
        <dbReference type="EMBL" id="APG27872.1"/>
    </source>
</evidence>
<keyword evidence="3" id="KW-1185">Reference proteome</keyword>
<dbReference type="KEGG" id="pef:A7E78_08515"/>
<name>A0A1L3GPL6_9BACT</name>
<feature type="region of interest" description="Disordered" evidence="1">
    <location>
        <begin position="1"/>
        <end position="36"/>
    </location>
</feature>